<evidence type="ECO:0000313" key="1">
    <source>
        <dbReference type="EMBL" id="MCC9073558.1"/>
    </source>
</evidence>
<dbReference type="Gene3D" id="1.10.30.50">
    <property type="match status" value="1"/>
</dbReference>
<proteinExistence type="predicted"/>
<protein>
    <recommendedName>
        <fullName evidence="3">HNH endonuclease</fullName>
    </recommendedName>
</protein>
<dbReference type="EMBL" id="JAJJMO010000001">
    <property type="protein sequence ID" value="MCC9073558.1"/>
    <property type="molecule type" value="Genomic_DNA"/>
</dbReference>
<gene>
    <name evidence="1" type="ORF">LNQ49_18430</name>
</gene>
<reference evidence="1" key="1">
    <citation type="submission" date="2021-11" db="EMBL/GenBank/DDBJ databases">
        <title>Description of novel Flavobacterium species.</title>
        <authorList>
            <person name="Saticioglu I.B."/>
            <person name="Ay H."/>
            <person name="Altun S."/>
            <person name="Duman M."/>
        </authorList>
    </citation>
    <scope>NUCLEOTIDE SEQUENCE</scope>
    <source>
        <strain evidence="1">F-65</strain>
    </source>
</reference>
<name>A0ABS8MY21_9FLAO</name>
<keyword evidence="2" id="KW-1185">Reference proteome</keyword>
<dbReference type="RefSeq" id="WP_229990474.1">
    <property type="nucleotide sequence ID" value="NZ_JAJJMO010000001.1"/>
</dbReference>
<dbReference type="Proteomes" id="UP001430919">
    <property type="component" value="Unassembled WGS sequence"/>
</dbReference>
<organism evidence="1 2">
    <name type="scientific">Flavobacterium pisciphilum</name>
    <dbReference type="NCBI Taxonomy" id="2893755"/>
    <lineage>
        <taxon>Bacteria</taxon>
        <taxon>Pseudomonadati</taxon>
        <taxon>Bacteroidota</taxon>
        <taxon>Flavobacteriia</taxon>
        <taxon>Flavobacteriales</taxon>
        <taxon>Flavobacteriaceae</taxon>
        <taxon>Flavobacterium</taxon>
    </lineage>
</organism>
<evidence type="ECO:0008006" key="3">
    <source>
        <dbReference type="Google" id="ProtNLM"/>
    </source>
</evidence>
<comment type="caution">
    <text evidence="1">The sequence shown here is derived from an EMBL/GenBank/DDBJ whole genome shotgun (WGS) entry which is preliminary data.</text>
</comment>
<sequence length="328" mass="38184">MRIVTKVKNNNDKTVEFKDFSSEYFNFHKGSWTNYFDNAKSGLEDLIPGYQNLELNLINDLINNFEDIIKAAPTDIPQLITKFTTGQYTNVLIDAADNRTDLCVEIENKFNYKDFRKSAKASWFCEKLAVRACLYCNAQFTLAVGKSGSAKKLLFQLDHYHTRRKYPFLSLTMGNLIPCCSSCNIAKSKKDFGSANFFHPYLEDISANFTFRVDEENILKYLVEKRDEQLLEPTIQFTDKRVSNHIREFRLDHIYNKHTDIVEELVLKFLYYNDSKILELRTAFSDLKLDKSTIDRFILGNYTLDSEINNRPLSKLSKDIGKQLKIIK</sequence>
<accession>A0ABS8MY21</accession>
<evidence type="ECO:0000313" key="2">
    <source>
        <dbReference type="Proteomes" id="UP001430919"/>
    </source>
</evidence>